<proteinExistence type="predicted"/>
<evidence type="ECO:0000313" key="3">
    <source>
        <dbReference type="Proteomes" id="UP001295740"/>
    </source>
</evidence>
<dbReference type="Proteomes" id="UP001295740">
    <property type="component" value="Unassembled WGS sequence"/>
</dbReference>
<keyword evidence="3" id="KW-1185">Reference proteome</keyword>
<protein>
    <submittedName>
        <fullName evidence="2">Uu.00g146310.m01.CDS01</fullName>
    </submittedName>
</protein>
<evidence type="ECO:0000256" key="1">
    <source>
        <dbReference type="SAM" id="MobiDB-lite"/>
    </source>
</evidence>
<accession>A0AAI8YM27</accession>
<organism evidence="2 3">
    <name type="scientific">Anthostomella pinea</name>
    <dbReference type="NCBI Taxonomy" id="933095"/>
    <lineage>
        <taxon>Eukaryota</taxon>
        <taxon>Fungi</taxon>
        <taxon>Dikarya</taxon>
        <taxon>Ascomycota</taxon>
        <taxon>Pezizomycotina</taxon>
        <taxon>Sordariomycetes</taxon>
        <taxon>Xylariomycetidae</taxon>
        <taxon>Xylariales</taxon>
        <taxon>Xylariaceae</taxon>
        <taxon>Anthostomella</taxon>
    </lineage>
</organism>
<gene>
    <name evidence="2" type="ORF">KHLLAP_LOCUS10073</name>
</gene>
<sequence>MPCNSGQDLDSAQWDLCESEAGGSKAQLGRSINFGASAVLDTPSGGRPQLPDRASSATQGIDPLTQAARDNLISVLPQRHHSDLVSDSRFLASPAGFPRPGSSTKLTTRLPHDSVKHPGCKIARLRSHFNLRAANSARVLRWIECCIMPLGKYTPPAEGIHVTVENGSLLIENIGLEINTTPRPFTSPPVFDAGAYLDWLINEIAGIAEDDLIYDMNAFLGVAPVNFPPIHRPLTPDTPGRGPIGRTFPGSSPPPASAQSSVTATYRPRAACTPPPEAT</sequence>
<feature type="region of interest" description="Disordered" evidence="1">
    <location>
        <begin position="231"/>
        <end position="279"/>
    </location>
</feature>
<name>A0AAI8YM27_9PEZI</name>
<dbReference type="EMBL" id="CAUWAG010000012">
    <property type="protein sequence ID" value="CAJ2509605.1"/>
    <property type="molecule type" value="Genomic_DNA"/>
</dbReference>
<comment type="caution">
    <text evidence="2">The sequence shown here is derived from an EMBL/GenBank/DDBJ whole genome shotgun (WGS) entry which is preliminary data.</text>
</comment>
<evidence type="ECO:0000313" key="2">
    <source>
        <dbReference type="EMBL" id="CAJ2509605.1"/>
    </source>
</evidence>
<reference evidence="2" key="1">
    <citation type="submission" date="2023-10" db="EMBL/GenBank/DDBJ databases">
        <authorList>
            <person name="Hackl T."/>
        </authorList>
    </citation>
    <scope>NUCLEOTIDE SEQUENCE</scope>
</reference>
<dbReference type="AlphaFoldDB" id="A0AAI8YM27"/>